<gene>
    <name evidence="1" type="ORF">2050HW_00153</name>
</gene>
<keyword evidence="2" id="KW-1185">Reference proteome</keyword>
<accession>A0A289ZTV0</accession>
<dbReference type="EMBL" id="MF285618">
    <property type="protein sequence ID" value="ATA65488.1"/>
    <property type="molecule type" value="Genomic_DNA"/>
</dbReference>
<proteinExistence type="predicted"/>
<name>A0A289ZTV0_9CAUD</name>
<sequence length="94" mass="10970">MATYSNTFSVSFEFKDYKSNTRDIYVEHLVMDWGVPKRKLDRMSVRQLKSLYERLKTGYKAKTKTRSAVKQYGRNADVVVMGKYMDTGMTNGFC</sequence>
<evidence type="ECO:0000313" key="1">
    <source>
        <dbReference type="EMBL" id="ATA65488.1"/>
    </source>
</evidence>
<reference evidence="2" key="1">
    <citation type="submission" date="2017-06" db="EMBL/GenBank/DDBJ databases">
        <authorList>
            <person name="Zhao X."/>
        </authorList>
    </citation>
    <scope>NUCLEOTIDE SEQUENCE [LARGE SCALE GENOMIC DNA]</scope>
</reference>
<protein>
    <submittedName>
        <fullName evidence="1">Uncharacterized protein</fullName>
    </submittedName>
</protein>
<organism evidence="1 2">
    <name type="scientific">Serratia phage vB_SmaM_ 2050HW</name>
    <dbReference type="NCBI Taxonomy" id="2024252"/>
    <lineage>
        <taxon>Viruses</taxon>
        <taxon>Duplodnaviria</taxon>
        <taxon>Heunggongvirae</taxon>
        <taxon>Uroviricota</taxon>
        <taxon>Caudoviricetes</taxon>
        <taxon>Chimalliviridae</taxon>
        <taxon>Moabitevirus</taxon>
        <taxon>Moabitevirus mv2050HW</taxon>
    </lineage>
</organism>
<dbReference type="Proteomes" id="UP000223363">
    <property type="component" value="Segment"/>
</dbReference>
<evidence type="ECO:0000313" key="2">
    <source>
        <dbReference type="Proteomes" id="UP000223363"/>
    </source>
</evidence>